<dbReference type="RefSeq" id="WP_255387835.1">
    <property type="nucleotide sequence ID" value="NZ_CP101508.1"/>
</dbReference>
<dbReference type="PANTHER" id="PTHR11054">
    <property type="entry name" value="6-PHOSPHOGLUCONOLACTONASE"/>
    <property type="match status" value="1"/>
</dbReference>
<dbReference type="Proteomes" id="UP001057998">
    <property type="component" value="Chromosome 1"/>
</dbReference>
<sequence>MMNYQVFETPDHVVTSLAETLLEYSKENRPVHISLSGGSTPALLFKTLAQAPWAESIAWQNLHFWWGDERCVGPEDPESNYGKTKALLFDHIAIPAENIHRIRGENFAAEEAGRFAEEMLTEIPQKDGVPAFDWVILGMGTDGHTASLFPGQTDYDTTEIAAVAAHPENRQIRVTKTAHLIRHAKRITYLVMGASKASVIKEIHDEAEQATAYPAAQVKAIDGLTEWYLDSEAAQELA</sequence>
<comment type="pathway">
    <text evidence="3 7">Carbohydrate degradation; pentose phosphate pathway; D-ribulose 5-phosphate from D-glucose 6-phosphate (oxidative stage): step 2/3.</text>
</comment>
<feature type="domain" description="Glucosamine/galactosamine-6-phosphate isomerase" evidence="8">
    <location>
        <begin position="12"/>
        <end position="227"/>
    </location>
</feature>
<dbReference type="InterPro" id="IPR037171">
    <property type="entry name" value="NagB/RpiA_transferase-like"/>
</dbReference>
<dbReference type="Gene3D" id="3.40.50.1360">
    <property type="match status" value="1"/>
</dbReference>
<dbReference type="InterPro" id="IPR006148">
    <property type="entry name" value="Glc/Gal-6P_isomerase"/>
</dbReference>
<evidence type="ECO:0000313" key="10">
    <source>
        <dbReference type="Proteomes" id="UP001057998"/>
    </source>
</evidence>
<keyword evidence="7 9" id="KW-0378">Hydrolase</keyword>
<dbReference type="NCBIfam" id="TIGR01198">
    <property type="entry name" value="pgl"/>
    <property type="match status" value="1"/>
</dbReference>
<proteinExistence type="inferred from homology"/>
<evidence type="ECO:0000256" key="6">
    <source>
        <dbReference type="ARBA" id="ARBA00020337"/>
    </source>
</evidence>
<comment type="catalytic activity">
    <reaction evidence="1 7">
        <text>6-phospho-D-glucono-1,5-lactone + H2O = 6-phospho-D-gluconate + H(+)</text>
        <dbReference type="Rhea" id="RHEA:12556"/>
        <dbReference type="ChEBI" id="CHEBI:15377"/>
        <dbReference type="ChEBI" id="CHEBI:15378"/>
        <dbReference type="ChEBI" id="CHEBI:57955"/>
        <dbReference type="ChEBI" id="CHEBI:58759"/>
        <dbReference type="EC" id="3.1.1.31"/>
    </reaction>
</comment>
<reference evidence="9" key="1">
    <citation type="submission" date="2022-07" db="EMBL/GenBank/DDBJ databases">
        <title>Genome sequencing of Photobacterium atrarenae GJH2-4.</title>
        <authorList>
            <person name="Park S.-J."/>
        </authorList>
    </citation>
    <scope>NUCLEOTIDE SEQUENCE</scope>
    <source>
        <strain evidence="9">GJH2-4</strain>
    </source>
</reference>
<dbReference type="EMBL" id="CP101508">
    <property type="protein sequence ID" value="UTV26625.1"/>
    <property type="molecule type" value="Genomic_DNA"/>
</dbReference>
<evidence type="ECO:0000256" key="7">
    <source>
        <dbReference type="RuleBase" id="RU365095"/>
    </source>
</evidence>
<dbReference type="GO" id="GO:0017057">
    <property type="term" value="F:6-phosphogluconolactonase activity"/>
    <property type="evidence" value="ECO:0007669"/>
    <property type="project" value="UniProtKB-EC"/>
</dbReference>
<dbReference type="Pfam" id="PF01182">
    <property type="entry name" value="Glucosamine_iso"/>
    <property type="match status" value="1"/>
</dbReference>
<accession>A0ABY5GBR8</accession>
<organism evidence="9 10">
    <name type="scientific">Photobacterium atrarenae</name>
    <dbReference type="NCBI Taxonomy" id="865757"/>
    <lineage>
        <taxon>Bacteria</taxon>
        <taxon>Pseudomonadati</taxon>
        <taxon>Pseudomonadota</taxon>
        <taxon>Gammaproteobacteria</taxon>
        <taxon>Vibrionales</taxon>
        <taxon>Vibrionaceae</taxon>
        <taxon>Photobacterium</taxon>
    </lineage>
</organism>
<evidence type="ECO:0000256" key="1">
    <source>
        <dbReference type="ARBA" id="ARBA00000832"/>
    </source>
</evidence>
<evidence type="ECO:0000256" key="3">
    <source>
        <dbReference type="ARBA" id="ARBA00004961"/>
    </source>
</evidence>
<dbReference type="PANTHER" id="PTHR11054:SF0">
    <property type="entry name" value="6-PHOSPHOGLUCONOLACTONASE"/>
    <property type="match status" value="1"/>
</dbReference>
<dbReference type="SUPFAM" id="SSF100950">
    <property type="entry name" value="NagB/RpiA/CoA transferase-like"/>
    <property type="match status" value="1"/>
</dbReference>
<evidence type="ECO:0000256" key="2">
    <source>
        <dbReference type="ARBA" id="ARBA00002681"/>
    </source>
</evidence>
<dbReference type="CDD" id="cd01400">
    <property type="entry name" value="6PGL"/>
    <property type="match status" value="1"/>
</dbReference>
<keyword evidence="10" id="KW-1185">Reference proteome</keyword>
<comment type="similarity">
    <text evidence="4 7">Belongs to the glucosamine/galactosamine-6-phosphate isomerase family. 6-phosphogluconolactonase subfamily.</text>
</comment>
<evidence type="ECO:0000256" key="5">
    <source>
        <dbReference type="ARBA" id="ARBA00013198"/>
    </source>
</evidence>
<dbReference type="InterPro" id="IPR005900">
    <property type="entry name" value="6-phosphogluconolactonase_DevB"/>
</dbReference>
<gene>
    <name evidence="7 9" type="primary">pgl</name>
    <name evidence="9" type="ORF">NNL38_09625</name>
</gene>
<protein>
    <recommendedName>
        <fullName evidence="6 7">6-phosphogluconolactonase</fullName>
        <shortName evidence="7">6PGL</shortName>
        <ecNumber evidence="5 7">3.1.1.31</ecNumber>
    </recommendedName>
</protein>
<dbReference type="EC" id="3.1.1.31" evidence="5 7"/>
<comment type="function">
    <text evidence="2 7">Hydrolysis of 6-phosphogluconolactone to 6-phosphogluconate.</text>
</comment>
<evidence type="ECO:0000259" key="8">
    <source>
        <dbReference type="Pfam" id="PF01182"/>
    </source>
</evidence>
<evidence type="ECO:0000256" key="4">
    <source>
        <dbReference type="ARBA" id="ARBA00010662"/>
    </source>
</evidence>
<dbReference type="InterPro" id="IPR039104">
    <property type="entry name" value="6PGL"/>
</dbReference>
<name>A0ABY5GBR8_9GAMM</name>
<evidence type="ECO:0000313" key="9">
    <source>
        <dbReference type="EMBL" id="UTV26625.1"/>
    </source>
</evidence>